<dbReference type="AlphaFoldDB" id="A0A7R9ZMV9"/>
<proteinExistence type="predicted"/>
<evidence type="ECO:0000313" key="1">
    <source>
        <dbReference type="EMBL" id="CAD8337710.1"/>
    </source>
</evidence>
<reference evidence="1" key="1">
    <citation type="submission" date="2021-01" db="EMBL/GenBank/DDBJ databases">
        <authorList>
            <person name="Corre E."/>
            <person name="Pelletier E."/>
            <person name="Niang G."/>
            <person name="Scheremetjew M."/>
            <person name="Finn R."/>
            <person name="Kale V."/>
            <person name="Holt S."/>
            <person name="Cochrane G."/>
            <person name="Meng A."/>
            <person name="Brown T."/>
            <person name="Cohen L."/>
        </authorList>
    </citation>
    <scope>NUCLEOTIDE SEQUENCE</scope>
    <source>
        <strain evidence="1">CCMP3328</strain>
    </source>
</reference>
<protein>
    <submittedName>
        <fullName evidence="1">Uncharacterized protein</fullName>
    </submittedName>
</protein>
<name>A0A7R9ZMV9_9STRA</name>
<sequence length="155" mass="17543">MASLKSSFEAKTTTQLRTSILESDKLMKDLDPGMALTHQQQPLLYRRQEVLASSDSLRNDMEELRKILHLLLTSSSSSGSLREDAVTQAPILTSTNITHDDQRRLDALRLRMEGFQTRTQDMVAKVDHLVQTYHGLISAASEKFVIADEAIRMRE</sequence>
<gene>
    <name evidence="1" type="ORF">CAUS1442_LOCUS9838</name>
</gene>
<organism evidence="1">
    <name type="scientific">Craspedostauros australis</name>
    <dbReference type="NCBI Taxonomy" id="1486917"/>
    <lineage>
        <taxon>Eukaryota</taxon>
        <taxon>Sar</taxon>
        <taxon>Stramenopiles</taxon>
        <taxon>Ochrophyta</taxon>
        <taxon>Bacillariophyta</taxon>
        <taxon>Bacillariophyceae</taxon>
        <taxon>Bacillariophycidae</taxon>
        <taxon>Naviculales</taxon>
        <taxon>Naviculaceae</taxon>
        <taxon>Craspedostauros</taxon>
    </lineage>
</organism>
<dbReference type="EMBL" id="HBEF01015727">
    <property type="protein sequence ID" value="CAD8337710.1"/>
    <property type="molecule type" value="Transcribed_RNA"/>
</dbReference>
<accession>A0A7R9ZMV9</accession>